<evidence type="ECO:0000256" key="3">
    <source>
        <dbReference type="ARBA" id="ARBA00023143"/>
    </source>
</evidence>
<dbReference type="OrthoDB" id="5572581at2"/>
<keyword evidence="3" id="KW-0975">Bacterial flagellum</keyword>
<dbReference type="PATRIC" id="fig|1127483.3.peg.2826"/>
<evidence type="ECO:0000256" key="1">
    <source>
        <dbReference type="ARBA" id="ARBA00022636"/>
    </source>
</evidence>
<feature type="region of interest" description="Disordered" evidence="4">
    <location>
        <begin position="1"/>
        <end position="23"/>
    </location>
</feature>
<feature type="domain" description="PilZ" evidence="5">
    <location>
        <begin position="134"/>
        <end position="192"/>
    </location>
</feature>
<evidence type="ECO:0000256" key="4">
    <source>
        <dbReference type="SAM" id="MobiDB-lite"/>
    </source>
</evidence>
<evidence type="ECO:0000259" key="5">
    <source>
        <dbReference type="Pfam" id="PF07238"/>
    </source>
</evidence>
<dbReference type="Gene3D" id="2.30.110.10">
    <property type="entry name" value="Electron Transport, Fmn-binding Protein, Chain A"/>
    <property type="match status" value="1"/>
</dbReference>
<evidence type="ECO:0000259" key="6">
    <source>
        <dbReference type="Pfam" id="PF07317"/>
    </source>
</evidence>
<keyword evidence="1" id="KW-0973">c-di-GMP</keyword>
<keyword evidence="2" id="KW-0547">Nucleotide-binding</keyword>
<sequence>MSLEPANAKRQAASTQAPDGLQPDARHRLTLPMQISAVLLDLAWLKCIVRLRTRDGYRITTTLLKVDPVGCTFIFDGCRTEAERDLLLTSDEIAVSALLRDVKIRFVIERPYPIRYQGGMACAAAFPAQLYHFERRRHPRARPDAAMGYRCELRTPDDQVLKLDIADLSLSGVGLRTSFANTDPFPAGKILQKCRLDFRNQGELTRR</sequence>
<gene>
    <name evidence="7" type="ORF">OR16_14129</name>
</gene>
<evidence type="ECO:0000313" key="8">
    <source>
        <dbReference type="Proteomes" id="UP000005808"/>
    </source>
</evidence>
<proteinExistence type="predicted"/>
<dbReference type="EMBL" id="AHJE01000034">
    <property type="protein sequence ID" value="EHP42422.1"/>
    <property type="molecule type" value="Genomic_DNA"/>
</dbReference>
<protein>
    <submittedName>
        <fullName evidence="7">Uncharacterized protein</fullName>
    </submittedName>
</protein>
<evidence type="ECO:0000256" key="2">
    <source>
        <dbReference type="ARBA" id="ARBA00022741"/>
    </source>
</evidence>
<dbReference type="InterPro" id="IPR012349">
    <property type="entry name" value="Split_barrel_FMN-bd"/>
</dbReference>
<reference evidence="7 8" key="1">
    <citation type="journal article" date="2012" name="J. Bacteriol.">
        <title>De Novo Genome Project of Cupriavidus basilensis OR16.</title>
        <authorList>
            <person name="Cserhati M."/>
            <person name="Kriszt B."/>
            <person name="Szoboszlay S."/>
            <person name="Toth A."/>
            <person name="Szabo I."/>
            <person name="Tancsics A."/>
            <person name="Nagy I."/>
            <person name="Horvath B."/>
            <person name="Nagy I."/>
            <person name="Kukolya J."/>
        </authorList>
    </citation>
    <scope>NUCLEOTIDE SEQUENCE [LARGE SCALE GENOMIC DNA]</scope>
    <source>
        <strain evidence="7 8">OR16</strain>
    </source>
</reference>
<feature type="domain" description="Type III secretion system flagellar brake protein YcgR PilZN" evidence="6">
    <location>
        <begin position="28"/>
        <end position="132"/>
    </location>
</feature>
<dbReference type="Proteomes" id="UP000005808">
    <property type="component" value="Unassembled WGS sequence"/>
</dbReference>
<name>H1S4T8_9BURK</name>
<comment type="caution">
    <text evidence="7">The sequence shown here is derived from an EMBL/GenBank/DDBJ whole genome shotgun (WGS) entry which is preliminary data.</text>
</comment>
<dbReference type="Gene3D" id="2.40.10.220">
    <property type="entry name" value="predicted glycosyltransferase like domains"/>
    <property type="match status" value="1"/>
</dbReference>
<dbReference type="Pfam" id="PF07238">
    <property type="entry name" value="PilZ"/>
    <property type="match status" value="1"/>
</dbReference>
<dbReference type="AlphaFoldDB" id="H1S4T8"/>
<dbReference type="RefSeq" id="WP_006158424.1">
    <property type="nucleotide sequence ID" value="NZ_AHJE01000034.1"/>
</dbReference>
<evidence type="ECO:0000313" key="7">
    <source>
        <dbReference type="EMBL" id="EHP42422.1"/>
    </source>
</evidence>
<dbReference type="GO" id="GO:0035438">
    <property type="term" value="F:cyclic-di-GMP binding"/>
    <property type="evidence" value="ECO:0007669"/>
    <property type="project" value="InterPro"/>
</dbReference>
<accession>H1S4T8</accession>
<dbReference type="InterPro" id="IPR009875">
    <property type="entry name" value="PilZ_domain"/>
</dbReference>
<dbReference type="Pfam" id="PF07317">
    <property type="entry name" value="PilZN"/>
    <property type="match status" value="1"/>
</dbReference>
<organism evidence="7 8">
    <name type="scientific">Cupriavidus basilensis OR16</name>
    <dbReference type="NCBI Taxonomy" id="1127483"/>
    <lineage>
        <taxon>Bacteria</taxon>
        <taxon>Pseudomonadati</taxon>
        <taxon>Pseudomonadota</taxon>
        <taxon>Betaproteobacteria</taxon>
        <taxon>Burkholderiales</taxon>
        <taxon>Burkholderiaceae</taxon>
        <taxon>Cupriavidus</taxon>
    </lineage>
</organism>
<dbReference type="InterPro" id="IPR009926">
    <property type="entry name" value="T3SS_YcgR_PilZN"/>
</dbReference>